<sequence>MTTYAVTGATGHYGPIAVEQLLARGVVPGDIVAIARSPEKADALAGAGVEVRLGDYDRPETLAPALAGVDRLLLVSGSEVGSRVPQHTAVIEAAKAASVGHILYTSVLRADTTTLVIAPEHTATEKVIAASGIPHTFLRNGWYAENYAAAAPQHLARGVITHAAGDGRIAAATRADLAEAGAVALLSKEPREVYELAGPSFTYADLAATLTEITGTPVEARAVSAEQLTATLQEAGLDAGTAGFLTAVDTGIAQGELDGDTADLESLLARPATPLADVLRAALAA</sequence>
<comment type="caution">
    <text evidence="2">The sequence shown here is derived from an EMBL/GenBank/DDBJ whole genome shotgun (WGS) entry which is preliminary data.</text>
</comment>
<feature type="domain" description="NAD(P)-binding" evidence="1">
    <location>
        <begin position="8"/>
        <end position="180"/>
    </location>
</feature>
<dbReference type="CDD" id="cd05269">
    <property type="entry name" value="TMR_SDR_a"/>
    <property type="match status" value="1"/>
</dbReference>
<evidence type="ECO:0000313" key="3">
    <source>
        <dbReference type="Proteomes" id="UP001500622"/>
    </source>
</evidence>
<gene>
    <name evidence="2" type="ORF">GCM10023169_33360</name>
</gene>
<dbReference type="EMBL" id="BAABGN010000013">
    <property type="protein sequence ID" value="GAA4430225.1"/>
    <property type="molecule type" value="Genomic_DNA"/>
</dbReference>
<dbReference type="Pfam" id="PF13460">
    <property type="entry name" value="NAD_binding_10"/>
    <property type="match status" value="1"/>
</dbReference>
<protein>
    <submittedName>
        <fullName evidence="2">SDR family oxidoreductase</fullName>
    </submittedName>
</protein>
<dbReference type="InterPro" id="IPR052718">
    <property type="entry name" value="NmrA-type_oxidoreductase"/>
</dbReference>
<dbReference type="SUPFAM" id="SSF51735">
    <property type="entry name" value="NAD(P)-binding Rossmann-fold domains"/>
    <property type="match status" value="1"/>
</dbReference>
<proteinExistence type="predicted"/>
<dbReference type="PANTHER" id="PTHR47129:SF1">
    <property type="entry name" value="NMRA-LIKE DOMAIN-CONTAINING PROTEIN"/>
    <property type="match status" value="1"/>
</dbReference>
<accession>A0ABP8LKX9</accession>
<organism evidence="2 3">
    <name type="scientific">Georgenia halophila</name>
    <dbReference type="NCBI Taxonomy" id="620889"/>
    <lineage>
        <taxon>Bacteria</taxon>
        <taxon>Bacillati</taxon>
        <taxon>Actinomycetota</taxon>
        <taxon>Actinomycetes</taxon>
        <taxon>Micrococcales</taxon>
        <taxon>Bogoriellaceae</taxon>
        <taxon>Georgenia</taxon>
    </lineage>
</organism>
<evidence type="ECO:0000313" key="2">
    <source>
        <dbReference type="EMBL" id="GAA4430225.1"/>
    </source>
</evidence>
<dbReference type="PANTHER" id="PTHR47129">
    <property type="entry name" value="QUINONE OXIDOREDUCTASE 2"/>
    <property type="match status" value="1"/>
</dbReference>
<dbReference type="InterPro" id="IPR016040">
    <property type="entry name" value="NAD(P)-bd_dom"/>
</dbReference>
<keyword evidence="3" id="KW-1185">Reference proteome</keyword>
<reference evidence="3" key="1">
    <citation type="journal article" date="2019" name="Int. J. Syst. Evol. Microbiol.">
        <title>The Global Catalogue of Microorganisms (GCM) 10K type strain sequencing project: providing services to taxonomists for standard genome sequencing and annotation.</title>
        <authorList>
            <consortium name="The Broad Institute Genomics Platform"/>
            <consortium name="The Broad Institute Genome Sequencing Center for Infectious Disease"/>
            <person name="Wu L."/>
            <person name="Ma J."/>
        </authorList>
    </citation>
    <scope>NUCLEOTIDE SEQUENCE [LARGE SCALE GENOMIC DNA]</scope>
    <source>
        <strain evidence="3">JCM 17810</strain>
    </source>
</reference>
<name>A0ABP8LKX9_9MICO</name>
<dbReference type="Proteomes" id="UP001500622">
    <property type="component" value="Unassembled WGS sequence"/>
</dbReference>
<evidence type="ECO:0000259" key="1">
    <source>
        <dbReference type="Pfam" id="PF13460"/>
    </source>
</evidence>
<dbReference type="InterPro" id="IPR036291">
    <property type="entry name" value="NAD(P)-bd_dom_sf"/>
</dbReference>
<dbReference type="RefSeq" id="WP_345217592.1">
    <property type="nucleotide sequence ID" value="NZ_BAABGN010000013.1"/>
</dbReference>
<dbReference type="Gene3D" id="3.40.50.720">
    <property type="entry name" value="NAD(P)-binding Rossmann-like Domain"/>
    <property type="match status" value="1"/>
</dbReference>
<dbReference type="Gene3D" id="3.90.25.10">
    <property type="entry name" value="UDP-galactose 4-epimerase, domain 1"/>
    <property type="match status" value="1"/>
</dbReference>